<dbReference type="EMBL" id="VSSQ01000118">
    <property type="protein sequence ID" value="MPL78667.1"/>
    <property type="molecule type" value="Genomic_DNA"/>
</dbReference>
<sequence length="105" mass="11404">MKKSLALGTLLLAGLLIFGCSLGGKVYHLLEGTSCIEVQANDPDLVHVLELLDYKKGSCPSSYKTSKGCEYLNSSYGATFTYYISDYTNAEMQEFCDILGGVLVD</sequence>
<reference evidence="1" key="1">
    <citation type="submission" date="2019-08" db="EMBL/GenBank/DDBJ databases">
        <authorList>
            <person name="Kucharzyk K."/>
            <person name="Murdoch R.W."/>
            <person name="Higgins S."/>
            <person name="Loffler F."/>
        </authorList>
    </citation>
    <scope>NUCLEOTIDE SEQUENCE</scope>
</reference>
<dbReference type="PROSITE" id="PS51257">
    <property type="entry name" value="PROKAR_LIPOPROTEIN"/>
    <property type="match status" value="1"/>
</dbReference>
<accession>A0A644UI34</accession>
<name>A0A644UI34_9ZZZZ</name>
<dbReference type="AlphaFoldDB" id="A0A644UI34"/>
<organism evidence="1">
    <name type="scientific">bioreactor metagenome</name>
    <dbReference type="NCBI Taxonomy" id="1076179"/>
    <lineage>
        <taxon>unclassified sequences</taxon>
        <taxon>metagenomes</taxon>
        <taxon>ecological metagenomes</taxon>
    </lineage>
</organism>
<comment type="caution">
    <text evidence="1">The sequence shown here is derived from an EMBL/GenBank/DDBJ whole genome shotgun (WGS) entry which is preliminary data.</text>
</comment>
<evidence type="ECO:0000313" key="1">
    <source>
        <dbReference type="EMBL" id="MPL78667.1"/>
    </source>
</evidence>
<protein>
    <recommendedName>
        <fullName evidence="2">Lipoprotein</fullName>
    </recommendedName>
</protein>
<gene>
    <name evidence="1" type="ORF">SDC9_24537</name>
</gene>
<proteinExistence type="predicted"/>
<evidence type="ECO:0008006" key="2">
    <source>
        <dbReference type="Google" id="ProtNLM"/>
    </source>
</evidence>